<dbReference type="GO" id="GO:0071972">
    <property type="term" value="F:peptidoglycan L,D-transpeptidase activity"/>
    <property type="evidence" value="ECO:0007669"/>
    <property type="project" value="TreeGrafter"/>
</dbReference>
<dbReference type="InterPro" id="IPR001460">
    <property type="entry name" value="PCN-bd_Tpept"/>
</dbReference>
<dbReference type="GO" id="GO:0071555">
    <property type="term" value="P:cell wall organization"/>
    <property type="evidence" value="ECO:0007669"/>
    <property type="project" value="TreeGrafter"/>
</dbReference>
<dbReference type="InterPro" id="IPR012338">
    <property type="entry name" value="Beta-lactam/transpept-like"/>
</dbReference>
<feature type="domain" description="Penicillin-binding protein transpeptidase" evidence="1">
    <location>
        <begin position="161"/>
        <end position="489"/>
    </location>
</feature>
<organism evidence="3 4">
    <name type="scientific">Actinomadura namibiensis</name>
    <dbReference type="NCBI Taxonomy" id="182080"/>
    <lineage>
        <taxon>Bacteria</taxon>
        <taxon>Bacillati</taxon>
        <taxon>Actinomycetota</taxon>
        <taxon>Actinomycetes</taxon>
        <taxon>Streptosporangiales</taxon>
        <taxon>Thermomonosporaceae</taxon>
        <taxon>Actinomadura</taxon>
    </lineage>
</organism>
<reference evidence="3 4" key="1">
    <citation type="submission" date="2020-08" db="EMBL/GenBank/DDBJ databases">
        <title>Genomic Encyclopedia of Type Strains, Phase IV (KMG-IV): sequencing the most valuable type-strain genomes for metagenomic binning, comparative biology and taxonomic classification.</title>
        <authorList>
            <person name="Goeker M."/>
        </authorList>
    </citation>
    <scope>NUCLEOTIDE SEQUENCE [LARGE SCALE GENOMIC DNA]</scope>
    <source>
        <strain evidence="3 4">DSM 44197</strain>
    </source>
</reference>
<sequence>MNMDKPVRRVAIFGGLLMFGLMAQVNYVQGTQAESLRTHSKNPRQYAGVFNSPRGDIIAGGQVLAKSIATGKSNPKFGRTYQDGAIFSPVTGFFNGNASKVERGYNGLLSGTDKRITQQRWFDMFIGKKPLGANVELALNTAAQKAAYQALQGSVSPGRRGGVVVMDVKTGAVVVMASYPSFDPNEIAPQKGTAGIKRFTELDNAKGVVKPLIDNAMSQTFPPGSAYKTVVAALEMETKGLNTRSLVETGPLRLPESNRNLPNSHDTGACAGQAPLIEAFAESCNTTFGRLALDMGMPKLAEGSAKFGFGKDVFVEPRVPAAKSDVPVQFYNMTTKKMETTGQDGTARSGIGQENVRATPLQMAMVAAAVANNGKIMKPYLVERVRAKDQSVLYQANAEEYAQPIKSGTADQLAEMMRAVVTTGTAKNLQGQNIAGKTGTAEQDETGRFNARWFVGFSPMQNPRYAFAVVTEGPGSAATNAGPIAGRVMSAVLRK</sequence>
<dbReference type="Proteomes" id="UP000572680">
    <property type="component" value="Unassembled WGS sequence"/>
</dbReference>
<feature type="domain" description="Penicillin binding protein A dimerisation" evidence="2">
    <location>
        <begin position="54"/>
        <end position="135"/>
    </location>
</feature>
<evidence type="ECO:0000259" key="2">
    <source>
        <dbReference type="Pfam" id="PF21922"/>
    </source>
</evidence>
<dbReference type="SUPFAM" id="SSF56601">
    <property type="entry name" value="beta-lactamase/transpeptidase-like"/>
    <property type="match status" value="1"/>
</dbReference>
<dbReference type="GO" id="GO:0016757">
    <property type="term" value="F:glycosyltransferase activity"/>
    <property type="evidence" value="ECO:0007669"/>
    <property type="project" value="UniProtKB-KW"/>
</dbReference>
<dbReference type="PANTHER" id="PTHR30627:SF24">
    <property type="entry name" value="PENICILLIN-BINDING PROTEIN 4B"/>
    <property type="match status" value="1"/>
</dbReference>
<gene>
    <name evidence="3" type="ORF">HNR61_002034</name>
</gene>
<comment type="caution">
    <text evidence="3">The sequence shown here is derived from an EMBL/GenBank/DDBJ whole genome shotgun (WGS) entry which is preliminary data.</text>
</comment>
<evidence type="ECO:0000259" key="1">
    <source>
        <dbReference type="Pfam" id="PF00905"/>
    </source>
</evidence>
<evidence type="ECO:0000313" key="4">
    <source>
        <dbReference type="Proteomes" id="UP000572680"/>
    </source>
</evidence>
<dbReference type="InterPro" id="IPR050515">
    <property type="entry name" value="Beta-lactam/transpept"/>
</dbReference>
<protein>
    <submittedName>
        <fullName evidence="3">Peptidoglycan glycosyltransferase</fullName>
        <ecNumber evidence="3">2.4.1.129</ecNumber>
    </submittedName>
</protein>
<dbReference type="EC" id="2.4.1.129" evidence="3"/>
<keyword evidence="4" id="KW-1185">Reference proteome</keyword>
<proteinExistence type="predicted"/>
<dbReference type="Pfam" id="PF21922">
    <property type="entry name" value="PBP_dimer_2"/>
    <property type="match status" value="1"/>
</dbReference>
<dbReference type="PANTHER" id="PTHR30627">
    <property type="entry name" value="PEPTIDOGLYCAN D,D-TRANSPEPTIDASE"/>
    <property type="match status" value="1"/>
</dbReference>
<evidence type="ECO:0000313" key="3">
    <source>
        <dbReference type="EMBL" id="MBA8950421.1"/>
    </source>
</evidence>
<dbReference type="GO" id="GO:0008658">
    <property type="term" value="F:penicillin binding"/>
    <property type="evidence" value="ECO:0007669"/>
    <property type="project" value="InterPro"/>
</dbReference>
<dbReference type="EMBL" id="JACJIA010000002">
    <property type="protein sequence ID" value="MBA8950421.1"/>
    <property type="molecule type" value="Genomic_DNA"/>
</dbReference>
<dbReference type="GO" id="GO:0005886">
    <property type="term" value="C:plasma membrane"/>
    <property type="evidence" value="ECO:0007669"/>
    <property type="project" value="TreeGrafter"/>
</dbReference>
<dbReference type="AlphaFoldDB" id="A0A7W3LLP0"/>
<dbReference type="Gene3D" id="3.40.710.10">
    <property type="entry name" value="DD-peptidase/beta-lactamase superfamily"/>
    <property type="match status" value="1"/>
</dbReference>
<dbReference type="InterPro" id="IPR054120">
    <property type="entry name" value="PBPA_dimer"/>
</dbReference>
<accession>A0A7W3LLP0</accession>
<dbReference type="Pfam" id="PF00905">
    <property type="entry name" value="Transpeptidase"/>
    <property type="match status" value="1"/>
</dbReference>
<keyword evidence="3" id="KW-0328">Glycosyltransferase</keyword>
<dbReference type="RefSeq" id="WP_182842844.1">
    <property type="nucleotide sequence ID" value="NZ_BAAALP010000002.1"/>
</dbReference>
<dbReference type="Gene3D" id="3.90.1310.10">
    <property type="entry name" value="Penicillin-binding protein 2a (Domain 2)"/>
    <property type="match status" value="1"/>
</dbReference>
<keyword evidence="3" id="KW-0808">Transferase</keyword>
<name>A0A7W3LLP0_ACTNM</name>